<name>A0A1V4HY32_NITVU</name>
<dbReference type="Gene3D" id="1.10.4030.10">
    <property type="entry name" value="Porin chaperone SurA, peptide-binding domain"/>
    <property type="match status" value="1"/>
</dbReference>
<dbReference type="PANTHER" id="PTHR47637">
    <property type="entry name" value="CHAPERONE SURA"/>
    <property type="match status" value="1"/>
</dbReference>
<keyword evidence="1" id="KW-0732">Signal</keyword>
<dbReference type="EMBL" id="MWPQ01000040">
    <property type="protein sequence ID" value="OPH82785.1"/>
    <property type="molecule type" value="Genomic_DNA"/>
</dbReference>
<evidence type="ECO:0000256" key="3">
    <source>
        <dbReference type="SAM" id="MobiDB-lite"/>
    </source>
</evidence>
<keyword evidence="2" id="KW-0413">Isomerase</keyword>
<dbReference type="InterPro" id="IPR050280">
    <property type="entry name" value="OMP_Chaperone_SurA"/>
</dbReference>
<feature type="region of interest" description="Disordered" evidence="3">
    <location>
        <begin position="227"/>
        <end position="252"/>
    </location>
</feature>
<dbReference type="Proteomes" id="UP000189940">
    <property type="component" value="Unassembled WGS sequence"/>
</dbReference>
<dbReference type="InterPro" id="IPR027304">
    <property type="entry name" value="Trigger_fact/SurA_dom_sf"/>
</dbReference>
<comment type="caution">
    <text evidence="5">The sequence shown here is derived from an EMBL/GenBank/DDBJ whole genome shotgun (WGS) entry which is preliminary data.</text>
</comment>
<evidence type="ECO:0000313" key="5">
    <source>
        <dbReference type="EMBL" id="OPH82785.1"/>
    </source>
</evidence>
<evidence type="ECO:0000256" key="2">
    <source>
        <dbReference type="ARBA" id="ARBA00023110"/>
    </source>
</evidence>
<evidence type="ECO:0000313" key="6">
    <source>
        <dbReference type="Proteomes" id="UP000189940"/>
    </source>
</evidence>
<dbReference type="Pfam" id="PF09312">
    <property type="entry name" value="SurA_N"/>
    <property type="match status" value="1"/>
</dbReference>
<protein>
    <submittedName>
        <fullName evidence="5">SurA N-domain family protein</fullName>
    </submittedName>
</protein>
<reference evidence="5 6" key="1">
    <citation type="submission" date="2017-02" db="EMBL/GenBank/DDBJ databases">
        <title>Genome sequence of the nitrite-oxidizing bacterium Nitrobacter vulgaris strain Ab1.</title>
        <authorList>
            <person name="Mellbye B.L."/>
            <person name="Davis E.W."/>
            <person name="Spieck E."/>
            <person name="Chang J.H."/>
            <person name="Bottomley P.J."/>
            <person name="Sayavedra-Soto L.A."/>
        </authorList>
    </citation>
    <scope>NUCLEOTIDE SEQUENCE [LARGE SCALE GENOMIC DNA]</scope>
    <source>
        <strain evidence="5 6">Ab1</strain>
    </source>
</reference>
<keyword evidence="2" id="KW-0697">Rotamase</keyword>
<sequence length="319" mass="35864">MKMILLFRPLSRLALFAFLSFVGLNSPLLAQSVAVMVNGEPITTFDIEQRIRLIKISTHKSPPRQEVIEELIGEKVKIREAKKFGVNPTSTDIDQAYASMGARMGMSPEQLTKSIGSQGVRPDTIKARLRADMVWGSLVRGRFKESLLVSDRDVNEALKNSGEDKSKIEGVEYRMRPVVLIVPRGAAGPVVEARRNEANSLRERIQSCSEAVRTVKAMRNATLRDPITKTSADLPPTLRDLLDKTPVGHLTPPEITRQGVEMVAVCEKKVTSVDTPKKKEIREKMFADKYEKRSKSYLDDIRRSAMIEYRESRPEKGDK</sequence>
<dbReference type="OrthoDB" id="9791746at2"/>
<dbReference type="STRING" id="29421.B2M20_09590"/>
<keyword evidence="6" id="KW-1185">Reference proteome</keyword>
<dbReference type="SUPFAM" id="SSF109998">
    <property type="entry name" value="Triger factor/SurA peptide-binding domain-like"/>
    <property type="match status" value="1"/>
</dbReference>
<dbReference type="AlphaFoldDB" id="A0A1V4HY32"/>
<feature type="domain" description="SurA N-terminal" evidence="4">
    <location>
        <begin position="33"/>
        <end position="135"/>
    </location>
</feature>
<dbReference type="RefSeq" id="WP_079446818.1">
    <property type="nucleotide sequence ID" value="NZ_JAVDPZ010000002.1"/>
</dbReference>
<evidence type="ECO:0000256" key="1">
    <source>
        <dbReference type="ARBA" id="ARBA00022729"/>
    </source>
</evidence>
<proteinExistence type="predicted"/>
<gene>
    <name evidence="5" type="ORF">B2M20_09590</name>
</gene>
<organism evidence="5 6">
    <name type="scientific">Nitrobacter vulgaris</name>
    <dbReference type="NCBI Taxonomy" id="29421"/>
    <lineage>
        <taxon>Bacteria</taxon>
        <taxon>Pseudomonadati</taxon>
        <taxon>Pseudomonadota</taxon>
        <taxon>Alphaproteobacteria</taxon>
        <taxon>Hyphomicrobiales</taxon>
        <taxon>Nitrobacteraceae</taxon>
        <taxon>Nitrobacter</taxon>
    </lineage>
</organism>
<dbReference type="GO" id="GO:0003755">
    <property type="term" value="F:peptidyl-prolyl cis-trans isomerase activity"/>
    <property type="evidence" value="ECO:0007669"/>
    <property type="project" value="UniProtKB-KW"/>
</dbReference>
<evidence type="ECO:0000259" key="4">
    <source>
        <dbReference type="Pfam" id="PF09312"/>
    </source>
</evidence>
<dbReference type="PANTHER" id="PTHR47637:SF1">
    <property type="entry name" value="CHAPERONE SURA"/>
    <property type="match status" value="1"/>
</dbReference>
<accession>A0A1V4HY32</accession>
<dbReference type="InterPro" id="IPR015391">
    <property type="entry name" value="SurA_N"/>
</dbReference>